<protein>
    <submittedName>
        <fullName evidence="1">Uncharacterized protein</fullName>
    </submittedName>
</protein>
<dbReference type="EMBL" id="BPLR01001088">
    <property type="protein sequence ID" value="GIY99840.1"/>
    <property type="molecule type" value="Genomic_DNA"/>
</dbReference>
<dbReference type="AlphaFoldDB" id="A0AAV4Y1I7"/>
<keyword evidence="2" id="KW-1185">Reference proteome</keyword>
<organism evidence="1 2">
    <name type="scientific">Caerostris extrusa</name>
    <name type="common">Bark spider</name>
    <name type="synonym">Caerostris bankana</name>
    <dbReference type="NCBI Taxonomy" id="172846"/>
    <lineage>
        <taxon>Eukaryota</taxon>
        <taxon>Metazoa</taxon>
        <taxon>Ecdysozoa</taxon>
        <taxon>Arthropoda</taxon>
        <taxon>Chelicerata</taxon>
        <taxon>Arachnida</taxon>
        <taxon>Araneae</taxon>
        <taxon>Araneomorphae</taxon>
        <taxon>Entelegynae</taxon>
        <taxon>Araneoidea</taxon>
        <taxon>Araneidae</taxon>
        <taxon>Caerostris</taxon>
    </lineage>
</organism>
<accession>A0AAV4Y1I7</accession>
<comment type="caution">
    <text evidence="1">The sequence shown here is derived from an EMBL/GenBank/DDBJ whole genome shotgun (WGS) entry which is preliminary data.</text>
</comment>
<reference evidence="1 2" key="1">
    <citation type="submission" date="2021-06" db="EMBL/GenBank/DDBJ databases">
        <title>Caerostris extrusa draft genome.</title>
        <authorList>
            <person name="Kono N."/>
            <person name="Arakawa K."/>
        </authorList>
    </citation>
    <scope>NUCLEOTIDE SEQUENCE [LARGE SCALE GENOMIC DNA]</scope>
</reference>
<evidence type="ECO:0000313" key="2">
    <source>
        <dbReference type="Proteomes" id="UP001054945"/>
    </source>
</evidence>
<evidence type="ECO:0000313" key="1">
    <source>
        <dbReference type="EMBL" id="GIY99840.1"/>
    </source>
</evidence>
<gene>
    <name evidence="1" type="ORF">CEXT_67181</name>
</gene>
<dbReference type="Proteomes" id="UP001054945">
    <property type="component" value="Unassembled WGS sequence"/>
</dbReference>
<proteinExistence type="predicted"/>
<sequence>MDKYYIFLNQFISEFLHQEGTARWCQMKDAMCYYQDGNDSRPENCAQGRREDADAIIVGITWVGSELLRFMPDSVSSRGGYNGFFSLIAVTHFWDYLCIFSLSDRGWCLPQVRAPDIAPKKVQKDLLPGKARSAMCTSCKQKGPKHRCSTSSNEKLFLLPNSDPARALEWGVGEAQHTYVHTYAEKKKVLCVCTFLGAEYRKLSIPLPQLRKGSPGAPSLEECWAARAVGD</sequence>
<name>A0AAV4Y1I7_CAEEX</name>